<dbReference type="InterPro" id="IPR013750">
    <property type="entry name" value="GHMP_kinase_C_dom"/>
</dbReference>
<feature type="domain" description="GHMP kinase N-terminal" evidence="10">
    <location>
        <begin position="66"/>
        <end position="144"/>
    </location>
</feature>
<feature type="domain" description="GHMP kinase C-terminal" evidence="11">
    <location>
        <begin position="201"/>
        <end position="270"/>
    </location>
</feature>
<dbReference type="UniPathway" id="UPA00056">
    <property type="reaction ID" value="UER00094"/>
</dbReference>
<dbReference type="EC" id="2.7.1.148" evidence="2 9"/>
<evidence type="ECO:0000256" key="5">
    <source>
        <dbReference type="ARBA" id="ARBA00022741"/>
    </source>
</evidence>
<gene>
    <name evidence="9" type="primary">ispE</name>
    <name evidence="12" type="ORF">DCMF_21405</name>
</gene>
<dbReference type="RefSeq" id="WP_148136308.1">
    <property type="nucleotide sequence ID" value="NZ_CP017634.1"/>
</dbReference>
<dbReference type="EMBL" id="CP017634">
    <property type="protein sequence ID" value="ATW26977.1"/>
    <property type="molecule type" value="Genomic_DNA"/>
</dbReference>
<dbReference type="GO" id="GO:0019288">
    <property type="term" value="P:isopentenyl diphosphate biosynthetic process, methylerythritol 4-phosphate pathway"/>
    <property type="evidence" value="ECO:0007669"/>
    <property type="project" value="UniProtKB-UniRule"/>
</dbReference>
<dbReference type="Gene3D" id="3.30.230.10">
    <property type="match status" value="1"/>
</dbReference>
<dbReference type="SUPFAM" id="SSF55060">
    <property type="entry name" value="GHMP Kinase, C-terminal domain"/>
    <property type="match status" value="1"/>
</dbReference>
<dbReference type="InterPro" id="IPR004424">
    <property type="entry name" value="IspE"/>
</dbReference>
<dbReference type="NCBIfam" id="TIGR00154">
    <property type="entry name" value="ispE"/>
    <property type="match status" value="1"/>
</dbReference>
<keyword evidence="9" id="KW-0414">Isoprene biosynthesis</keyword>
<evidence type="ECO:0000256" key="8">
    <source>
        <dbReference type="ARBA" id="ARBA00032554"/>
    </source>
</evidence>
<dbReference type="InterPro" id="IPR036554">
    <property type="entry name" value="GHMP_kinase_C_sf"/>
</dbReference>
<dbReference type="Pfam" id="PF00288">
    <property type="entry name" value="GHMP_kinases_N"/>
    <property type="match status" value="1"/>
</dbReference>
<evidence type="ECO:0000256" key="1">
    <source>
        <dbReference type="ARBA" id="ARBA00009684"/>
    </source>
</evidence>
<keyword evidence="6 9" id="KW-0418">Kinase</keyword>
<dbReference type="KEGG" id="fwa:DCMF_21405"/>
<comment type="pathway">
    <text evidence="9">Isoprenoid biosynthesis; isopentenyl diphosphate biosynthesis via DXP pathway; isopentenyl diphosphate from 1-deoxy-D-xylulose 5-phosphate: step 3/6.</text>
</comment>
<sequence>MNEIELDAHAKINLSLDVIRKRPDGYHDVKMIMQSISLADRVTVKRGADRIEIRANVNTIPLDERNIAFQAWKLMKEKFHLPGGVSIHLHKEIPVEAGLAGGSTNAAAVLRAVNQIFDLGLTDLDLAKLGGGIGADVAFCVLGGTALAEGIGEILTPLLPLPRIWLVLVNPGFGVSTAEIYRRVQVEKIMRHPDTDALVHAVKKGKIAGILTQMANVLEEVTIPMHPDIAEIKKVLCQAGLSPLMSGSGPTVFGLAPTQEHAVQAAQILKPRWKTVLVAHTI</sequence>
<dbReference type="Proteomes" id="UP000323521">
    <property type="component" value="Chromosome"/>
</dbReference>
<dbReference type="Pfam" id="PF08544">
    <property type="entry name" value="GHMP_kinases_C"/>
    <property type="match status" value="1"/>
</dbReference>
<feature type="active site" evidence="9">
    <location>
        <position position="11"/>
    </location>
</feature>
<comment type="function">
    <text evidence="9">Catalyzes the phosphorylation of the position 2 hydroxy group of 4-diphosphocytidyl-2C-methyl-D-erythritol.</text>
</comment>
<reference evidence="12 13" key="1">
    <citation type="submission" date="2016-10" db="EMBL/GenBank/DDBJ databases">
        <title>Complete Genome Sequence of Peptococcaceae strain DCMF.</title>
        <authorList>
            <person name="Edwards R.J."/>
            <person name="Holland S.I."/>
            <person name="Deshpande N.P."/>
            <person name="Wong Y.K."/>
            <person name="Ertan H."/>
            <person name="Manefield M."/>
            <person name="Russell T.L."/>
            <person name="Lee M.J."/>
        </authorList>
    </citation>
    <scope>NUCLEOTIDE SEQUENCE [LARGE SCALE GENOMIC DNA]</scope>
    <source>
        <strain evidence="12 13">DCMF</strain>
    </source>
</reference>
<evidence type="ECO:0000256" key="2">
    <source>
        <dbReference type="ARBA" id="ARBA00012052"/>
    </source>
</evidence>
<dbReference type="HAMAP" id="MF_00061">
    <property type="entry name" value="IspE"/>
    <property type="match status" value="1"/>
</dbReference>
<dbReference type="GO" id="GO:0016114">
    <property type="term" value="P:terpenoid biosynthetic process"/>
    <property type="evidence" value="ECO:0007669"/>
    <property type="project" value="UniProtKB-UniRule"/>
</dbReference>
<dbReference type="GO" id="GO:0005524">
    <property type="term" value="F:ATP binding"/>
    <property type="evidence" value="ECO:0007669"/>
    <property type="project" value="UniProtKB-UniRule"/>
</dbReference>
<dbReference type="InterPro" id="IPR020568">
    <property type="entry name" value="Ribosomal_Su5_D2-typ_SF"/>
</dbReference>
<dbReference type="OrthoDB" id="9809438at2"/>
<evidence type="ECO:0000256" key="6">
    <source>
        <dbReference type="ARBA" id="ARBA00022777"/>
    </source>
</evidence>
<dbReference type="SUPFAM" id="SSF54211">
    <property type="entry name" value="Ribosomal protein S5 domain 2-like"/>
    <property type="match status" value="1"/>
</dbReference>
<evidence type="ECO:0000256" key="7">
    <source>
        <dbReference type="ARBA" id="ARBA00022840"/>
    </source>
</evidence>
<organism evidence="12 13">
    <name type="scientific">Formimonas warabiya</name>
    <dbReference type="NCBI Taxonomy" id="1761012"/>
    <lineage>
        <taxon>Bacteria</taxon>
        <taxon>Bacillati</taxon>
        <taxon>Bacillota</taxon>
        <taxon>Clostridia</taxon>
        <taxon>Eubacteriales</taxon>
        <taxon>Peptococcaceae</taxon>
        <taxon>Candidatus Formimonas</taxon>
    </lineage>
</organism>
<accession>A0A3G1KX57</accession>
<dbReference type="PANTHER" id="PTHR43527:SF2">
    <property type="entry name" value="4-DIPHOSPHOCYTIDYL-2-C-METHYL-D-ERYTHRITOL KINASE, CHLOROPLASTIC"/>
    <property type="match status" value="1"/>
</dbReference>
<proteinExistence type="inferred from homology"/>
<dbReference type="PIRSF" id="PIRSF010376">
    <property type="entry name" value="IspE"/>
    <property type="match status" value="1"/>
</dbReference>
<evidence type="ECO:0000256" key="4">
    <source>
        <dbReference type="ARBA" id="ARBA00022679"/>
    </source>
</evidence>
<evidence type="ECO:0000259" key="10">
    <source>
        <dbReference type="Pfam" id="PF00288"/>
    </source>
</evidence>
<keyword evidence="7 9" id="KW-0067">ATP-binding</keyword>
<dbReference type="PANTHER" id="PTHR43527">
    <property type="entry name" value="4-DIPHOSPHOCYTIDYL-2-C-METHYL-D-ERYTHRITOL KINASE, CHLOROPLASTIC"/>
    <property type="match status" value="1"/>
</dbReference>
<dbReference type="Gene3D" id="3.30.70.890">
    <property type="entry name" value="GHMP kinase, C-terminal domain"/>
    <property type="match status" value="1"/>
</dbReference>
<comment type="catalytic activity">
    <reaction evidence="9">
        <text>4-CDP-2-C-methyl-D-erythritol + ATP = 4-CDP-2-C-methyl-D-erythritol 2-phosphate + ADP + H(+)</text>
        <dbReference type="Rhea" id="RHEA:18437"/>
        <dbReference type="ChEBI" id="CHEBI:15378"/>
        <dbReference type="ChEBI" id="CHEBI:30616"/>
        <dbReference type="ChEBI" id="CHEBI:57823"/>
        <dbReference type="ChEBI" id="CHEBI:57919"/>
        <dbReference type="ChEBI" id="CHEBI:456216"/>
        <dbReference type="EC" id="2.7.1.148"/>
    </reaction>
</comment>
<dbReference type="AlphaFoldDB" id="A0A3G1KX57"/>
<dbReference type="InterPro" id="IPR006204">
    <property type="entry name" value="GHMP_kinase_N_dom"/>
</dbReference>
<feature type="active site" evidence="9">
    <location>
        <position position="136"/>
    </location>
</feature>
<evidence type="ECO:0000313" key="13">
    <source>
        <dbReference type="Proteomes" id="UP000323521"/>
    </source>
</evidence>
<keyword evidence="5 9" id="KW-0547">Nucleotide-binding</keyword>
<evidence type="ECO:0000256" key="3">
    <source>
        <dbReference type="ARBA" id="ARBA00017473"/>
    </source>
</evidence>
<keyword evidence="13" id="KW-1185">Reference proteome</keyword>
<comment type="similarity">
    <text evidence="1 9">Belongs to the GHMP kinase family. IspE subfamily.</text>
</comment>
<keyword evidence="4 9" id="KW-0808">Transferase</keyword>
<evidence type="ECO:0000259" key="11">
    <source>
        <dbReference type="Pfam" id="PF08544"/>
    </source>
</evidence>
<name>A0A3G1KX57_FORW1</name>
<protein>
    <recommendedName>
        <fullName evidence="3 9">4-diphosphocytidyl-2-C-methyl-D-erythritol kinase</fullName>
        <shortName evidence="9">CMK</shortName>
        <ecNumber evidence="2 9">2.7.1.148</ecNumber>
    </recommendedName>
    <alternativeName>
        <fullName evidence="8 9">4-(cytidine-5'-diphospho)-2-C-methyl-D-erythritol kinase</fullName>
    </alternativeName>
</protein>
<evidence type="ECO:0000313" key="12">
    <source>
        <dbReference type="EMBL" id="ATW26977.1"/>
    </source>
</evidence>
<evidence type="ECO:0000256" key="9">
    <source>
        <dbReference type="HAMAP-Rule" id="MF_00061"/>
    </source>
</evidence>
<feature type="binding site" evidence="9">
    <location>
        <begin position="94"/>
        <end position="104"/>
    </location>
    <ligand>
        <name>ATP</name>
        <dbReference type="ChEBI" id="CHEBI:30616"/>
    </ligand>
</feature>
<dbReference type="InterPro" id="IPR014721">
    <property type="entry name" value="Ribsml_uS5_D2-typ_fold_subgr"/>
</dbReference>
<dbReference type="GO" id="GO:0050515">
    <property type="term" value="F:4-(cytidine 5'-diphospho)-2-C-methyl-D-erythritol kinase activity"/>
    <property type="evidence" value="ECO:0007669"/>
    <property type="project" value="UniProtKB-UniRule"/>
</dbReference>